<dbReference type="Gene3D" id="3.10.180.10">
    <property type="entry name" value="2,3-Dihydroxybiphenyl 1,2-Dioxygenase, domain 1"/>
    <property type="match status" value="1"/>
</dbReference>
<dbReference type="InterPro" id="IPR004360">
    <property type="entry name" value="Glyas_Fos-R_dOase_dom"/>
</dbReference>
<dbReference type="RefSeq" id="WP_252168869.1">
    <property type="nucleotide sequence ID" value="NZ_CP084931.1"/>
</dbReference>
<name>A0ABY4XDK2_9SPHN</name>
<dbReference type="Proteomes" id="UP001056937">
    <property type="component" value="Chromosome 2"/>
</dbReference>
<dbReference type="PANTHER" id="PTHR43048:SF6">
    <property type="entry name" value="BLR8189 PROTEIN"/>
    <property type="match status" value="1"/>
</dbReference>
<reference evidence="3" key="1">
    <citation type="journal article" date="2022" name="Toxins">
        <title>Genomic Analysis of Sphingopyxis sp. USTB-05 for Biodegrading Cyanobacterial Hepatotoxins.</title>
        <authorList>
            <person name="Liu C."/>
            <person name="Xu Q."/>
            <person name="Zhao Z."/>
            <person name="Zhang H."/>
            <person name="Liu X."/>
            <person name="Yin C."/>
            <person name="Liu Y."/>
            <person name="Yan H."/>
        </authorList>
    </citation>
    <scope>NUCLEOTIDE SEQUENCE</scope>
    <source>
        <strain evidence="3">NBD5</strain>
    </source>
</reference>
<feature type="domain" description="VOC" evidence="2">
    <location>
        <begin position="9"/>
        <end position="158"/>
    </location>
</feature>
<protein>
    <submittedName>
        <fullName evidence="3">VOC family protein</fullName>
    </submittedName>
</protein>
<dbReference type="SUPFAM" id="SSF54593">
    <property type="entry name" value="Glyoxalase/Bleomycin resistance protein/Dihydroxybiphenyl dioxygenase"/>
    <property type="match status" value="1"/>
</dbReference>
<evidence type="ECO:0000313" key="3">
    <source>
        <dbReference type="EMBL" id="USI75055.1"/>
    </source>
</evidence>
<evidence type="ECO:0000259" key="2">
    <source>
        <dbReference type="PROSITE" id="PS51819"/>
    </source>
</evidence>
<organism evidence="3 4">
    <name type="scientific">Sphingomonas morindae</name>
    <dbReference type="NCBI Taxonomy" id="1541170"/>
    <lineage>
        <taxon>Bacteria</taxon>
        <taxon>Pseudomonadati</taxon>
        <taxon>Pseudomonadota</taxon>
        <taxon>Alphaproteobacteria</taxon>
        <taxon>Sphingomonadales</taxon>
        <taxon>Sphingomonadaceae</taxon>
        <taxon>Sphingomonas</taxon>
    </lineage>
</organism>
<sequence length="188" mass="20173">MSTPSTVRGINHIGITVPDIEAAKAFLAAALGGQLIYQSFGPADPPRQGEAFERATGAAPGTVVRAQAMVKIETGPDLELFEMHGPDQAAPARASDFGITHFGVYTDDIDAAVARFVAAGGAALTAPRSIPYATEKGERNKVCYCRMPWGTTIEFITLPDRMAYRDHTALRRWQDEDRAASSGQSFSQ</sequence>
<dbReference type="InterPro" id="IPR029068">
    <property type="entry name" value="Glyas_Bleomycin-R_OHBP_Dase"/>
</dbReference>
<accession>A0ABY4XDK2</accession>
<dbReference type="InterPro" id="IPR037523">
    <property type="entry name" value="VOC_core"/>
</dbReference>
<proteinExistence type="predicted"/>
<dbReference type="PANTHER" id="PTHR43048">
    <property type="entry name" value="METHYLMALONYL-COA EPIMERASE"/>
    <property type="match status" value="1"/>
</dbReference>
<dbReference type="CDD" id="cd16361">
    <property type="entry name" value="VOC_ShValD_like"/>
    <property type="match status" value="1"/>
</dbReference>
<dbReference type="Pfam" id="PF00903">
    <property type="entry name" value="Glyoxalase"/>
    <property type="match status" value="1"/>
</dbReference>
<keyword evidence="4" id="KW-1185">Reference proteome</keyword>
<gene>
    <name evidence="3" type="ORF">LHA26_17985</name>
</gene>
<dbReference type="EMBL" id="CP084931">
    <property type="protein sequence ID" value="USI75055.1"/>
    <property type="molecule type" value="Genomic_DNA"/>
</dbReference>
<evidence type="ECO:0000256" key="1">
    <source>
        <dbReference type="ARBA" id="ARBA00022723"/>
    </source>
</evidence>
<evidence type="ECO:0000313" key="4">
    <source>
        <dbReference type="Proteomes" id="UP001056937"/>
    </source>
</evidence>
<keyword evidence="1" id="KW-0479">Metal-binding</keyword>
<dbReference type="InterPro" id="IPR051785">
    <property type="entry name" value="MMCE/EMCE_epimerase"/>
</dbReference>
<dbReference type="PROSITE" id="PS51819">
    <property type="entry name" value="VOC"/>
    <property type="match status" value="1"/>
</dbReference>